<feature type="transmembrane region" description="Helical" evidence="2">
    <location>
        <begin position="41"/>
        <end position="64"/>
    </location>
</feature>
<accession>A0A917F159</accession>
<keyword evidence="4" id="KW-1185">Reference proteome</keyword>
<evidence type="ECO:0000313" key="3">
    <source>
        <dbReference type="EMBL" id="GGF42013.1"/>
    </source>
</evidence>
<feature type="region of interest" description="Disordered" evidence="1">
    <location>
        <begin position="80"/>
        <end position="119"/>
    </location>
</feature>
<proteinExistence type="predicted"/>
<reference evidence="3" key="2">
    <citation type="submission" date="2020-09" db="EMBL/GenBank/DDBJ databases">
        <authorList>
            <person name="Sun Q."/>
            <person name="Zhou Y."/>
        </authorList>
    </citation>
    <scope>NUCLEOTIDE SEQUENCE</scope>
    <source>
        <strain evidence="3">CGMCC 1.12160</strain>
    </source>
</reference>
<name>A0A917F159_9MICO</name>
<keyword evidence="2" id="KW-0472">Membrane</keyword>
<organism evidence="3 4">
    <name type="scientific">Ornithinimicrobium tianjinense</name>
    <dbReference type="NCBI Taxonomy" id="1195761"/>
    <lineage>
        <taxon>Bacteria</taxon>
        <taxon>Bacillati</taxon>
        <taxon>Actinomycetota</taxon>
        <taxon>Actinomycetes</taxon>
        <taxon>Micrococcales</taxon>
        <taxon>Ornithinimicrobiaceae</taxon>
        <taxon>Ornithinimicrobium</taxon>
    </lineage>
</organism>
<dbReference type="AlphaFoldDB" id="A0A917F159"/>
<comment type="caution">
    <text evidence="3">The sequence shown here is derived from an EMBL/GenBank/DDBJ whole genome shotgun (WGS) entry which is preliminary data.</text>
</comment>
<dbReference type="EMBL" id="BMEM01000001">
    <property type="protein sequence ID" value="GGF42013.1"/>
    <property type="molecule type" value="Genomic_DNA"/>
</dbReference>
<feature type="compositionally biased region" description="Low complexity" evidence="1">
    <location>
        <begin position="97"/>
        <end position="119"/>
    </location>
</feature>
<evidence type="ECO:0000256" key="1">
    <source>
        <dbReference type="SAM" id="MobiDB-lite"/>
    </source>
</evidence>
<feature type="compositionally biased region" description="Polar residues" evidence="1">
    <location>
        <begin position="80"/>
        <end position="96"/>
    </location>
</feature>
<evidence type="ECO:0000313" key="4">
    <source>
        <dbReference type="Proteomes" id="UP000605670"/>
    </source>
</evidence>
<dbReference type="Proteomes" id="UP000605670">
    <property type="component" value="Unassembled WGS sequence"/>
</dbReference>
<keyword evidence="2" id="KW-1133">Transmembrane helix</keyword>
<reference evidence="3" key="1">
    <citation type="journal article" date="2014" name="Int. J. Syst. Evol. Microbiol.">
        <title>Complete genome sequence of Corynebacterium casei LMG S-19264T (=DSM 44701T), isolated from a smear-ripened cheese.</title>
        <authorList>
            <consortium name="US DOE Joint Genome Institute (JGI-PGF)"/>
            <person name="Walter F."/>
            <person name="Albersmeier A."/>
            <person name="Kalinowski J."/>
            <person name="Ruckert C."/>
        </authorList>
    </citation>
    <scope>NUCLEOTIDE SEQUENCE</scope>
    <source>
        <strain evidence="3">CGMCC 1.12160</strain>
    </source>
</reference>
<gene>
    <name evidence="3" type="ORF">GCM10011366_07200</name>
</gene>
<protein>
    <submittedName>
        <fullName evidence="3">Uncharacterized protein</fullName>
    </submittedName>
</protein>
<evidence type="ECO:0000256" key="2">
    <source>
        <dbReference type="SAM" id="Phobius"/>
    </source>
</evidence>
<keyword evidence="2" id="KW-0812">Transmembrane</keyword>
<sequence>MVMARGHLWEVLDRGAEGVEEVDFVAASWDEGLRMRRRRRALTATGLTAAGVGAVALAVVLGGGTGPDAGPLPPAVTPTSDVLVSDTPSTTPTEDVTASASTTRTGTAAPTGPTTPPAEARFAFDVSSIGGVPLPAASADVIPVLEAAFGPRSGAPVLDADGAFETAPDTACAPLALAPRAGVRDLSYWTLEDGELFVFEREVAGTMMVEGYRVSVRAPDVDLPRGLEVGMSLEDARALLPAAETHDLELASTLLRGWPDVPIEQRLSDGQVHAWLEPGASTVAMVQSGPSSCTDPGDLVYLGDPTYDPMGGRHGIQESVLPAPVDEVVPGLTQVLGEPATSRGANTCPTGSDTIYTWPGGLELQATEVDGVQVVEGWTFTGTDDRVILVGDFWVGQPLEDAQASGSLELMPERPDGSRLARGSGALDLALTFEPDDEGRLRLTTLEHRPTMCGVGHLRWGDAP</sequence>